<protein>
    <submittedName>
        <fullName evidence="1">Uncharacterized protein</fullName>
    </submittedName>
</protein>
<accession>A0A918ZNZ5</accession>
<dbReference type="Proteomes" id="UP000608024">
    <property type="component" value="Unassembled WGS sequence"/>
</dbReference>
<comment type="caution">
    <text evidence="1">The sequence shown here is derived from an EMBL/GenBank/DDBJ whole genome shotgun (WGS) entry which is preliminary data.</text>
</comment>
<organism evidence="1 2">
    <name type="scientific">Streptomyces longispororuber</name>
    <dbReference type="NCBI Taxonomy" id="68230"/>
    <lineage>
        <taxon>Bacteria</taxon>
        <taxon>Bacillati</taxon>
        <taxon>Actinomycetota</taxon>
        <taxon>Actinomycetes</taxon>
        <taxon>Kitasatosporales</taxon>
        <taxon>Streptomycetaceae</taxon>
        <taxon>Streptomyces</taxon>
    </lineage>
</organism>
<gene>
    <name evidence="1" type="ORF">GCM10018785_32670</name>
</gene>
<sequence length="71" mass="7623">MPERTGAPGTWFRRWAGAAAVFSWWSTRGIVARPDGGAGRGTGRGTDTGRDAWGRVGRVGLVVNGLVRRVR</sequence>
<evidence type="ECO:0000313" key="1">
    <source>
        <dbReference type="EMBL" id="GHE61102.1"/>
    </source>
</evidence>
<reference evidence="1" key="1">
    <citation type="journal article" date="2014" name="Int. J. Syst. Evol. Microbiol.">
        <title>Complete genome sequence of Corynebacterium casei LMG S-19264T (=DSM 44701T), isolated from a smear-ripened cheese.</title>
        <authorList>
            <consortium name="US DOE Joint Genome Institute (JGI-PGF)"/>
            <person name="Walter F."/>
            <person name="Albersmeier A."/>
            <person name="Kalinowski J."/>
            <person name="Ruckert C."/>
        </authorList>
    </citation>
    <scope>NUCLEOTIDE SEQUENCE</scope>
    <source>
        <strain evidence="1">JCM 4784</strain>
    </source>
</reference>
<name>A0A918ZNZ5_9ACTN</name>
<dbReference type="AlphaFoldDB" id="A0A918ZNZ5"/>
<proteinExistence type="predicted"/>
<dbReference type="EMBL" id="BNBT01000043">
    <property type="protein sequence ID" value="GHE61102.1"/>
    <property type="molecule type" value="Genomic_DNA"/>
</dbReference>
<keyword evidence="2" id="KW-1185">Reference proteome</keyword>
<reference evidence="1" key="2">
    <citation type="submission" date="2020-09" db="EMBL/GenBank/DDBJ databases">
        <authorList>
            <person name="Sun Q."/>
            <person name="Ohkuma M."/>
        </authorList>
    </citation>
    <scope>NUCLEOTIDE SEQUENCE</scope>
    <source>
        <strain evidence="1">JCM 4784</strain>
    </source>
</reference>
<evidence type="ECO:0000313" key="2">
    <source>
        <dbReference type="Proteomes" id="UP000608024"/>
    </source>
</evidence>